<protein>
    <submittedName>
        <fullName evidence="2">Uncharacterized protein</fullName>
    </submittedName>
</protein>
<evidence type="ECO:0000256" key="1">
    <source>
        <dbReference type="SAM" id="MobiDB-lite"/>
    </source>
</evidence>
<evidence type="ECO:0000313" key="2">
    <source>
        <dbReference type="EMBL" id="BAD59939.1"/>
    </source>
</evidence>
<sequence>MATSRLGHTHRIRTSAPARTPCSVPISVREAAVLGWLMGDGNIRQDRVTGRWDGCIYQAKPLMVDKLRALLAGIPHSEGVRDRGGNTERGFRPSGNIGIARARSAPSMFHDRRACRREPVWWVATERGSWTARQGRIITLAGAGNAPTVLGPPRVTARLPAGAKGAGAARAAGTPEYSRLDARV</sequence>
<dbReference type="EMBL" id="AP006618">
    <property type="protein sequence ID" value="BAD59939.1"/>
    <property type="molecule type" value="Genomic_DNA"/>
</dbReference>
<proteinExistence type="predicted"/>
<reference evidence="2 3" key="1">
    <citation type="journal article" date="2004" name="Proc. Natl. Acad. Sci. U.S.A.">
        <title>The complete genomic sequence of Nocardia farcinica IFM 10152.</title>
        <authorList>
            <person name="Ishikawa J."/>
            <person name="Yamashita A."/>
            <person name="Mikami Y."/>
            <person name="Hoshino Y."/>
            <person name="Kurita H."/>
            <person name="Hotta K."/>
            <person name="Shiba T."/>
            <person name="Hattori M."/>
        </authorList>
    </citation>
    <scope>NUCLEOTIDE SEQUENCE [LARGE SCALE GENOMIC DNA]</scope>
    <source>
        <strain evidence="2 3">IFM 10152</strain>
    </source>
</reference>
<dbReference type="HOGENOM" id="CLU_1466770_0_0_11"/>
<dbReference type="AlphaFoldDB" id="Q5YPF2"/>
<feature type="compositionally biased region" description="Low complexity" evidence="1">
    <location>
        <begin position="161"/>
        <end position="173"/>
    </location>
</feature>
<organism evidence="2 3">
    <name type="scientific">Nocardia farcinica (strain IFM 10152)</name>
    <dbReference type="NCBI Taxonomy" id="247156"/>
    <lineage>
        <taxon>Bacteria</taxon>
        <taxon>Bacillati</taxon>
        <taxon>Actinomycetota</taxon>
        <taxon>Actinomycetes</taxon>
        <taxon>Mycobacteriales</taxon>
        <taxon>Nocardiaceae</taxon>
        <taxon>Nocardia</taxon>
    </lineage>
</organism>
<gene>
    <name evidence="2" type="ordered locus">NFA_50870</name>
</gene>
<accession>Q5YPF2</accession>
<dbReference type="STRING" id="247156.NFA_50870"/>
<dbReference type="Proteomes" id="UP000006820">
    <property type="component" value="Chromosome"/>
</dbReference>
<feature type="region of interest" description="Disordered" evidence="1">
    <location>
        <begin position="161"/>
        <end position="184"/>
    </location>
</feature>
<evidence type="ECO:0000313" key="3">
    <source>
        <dbReference type="Proteomes" id="UP000006820"/>
    </source>
</evidence>
<keyword evidence="3" id="KW-1185">Reference proteome</keyword>
<name>Q5YPF2_NOCFA</name>
<dbReference type="KEGG" id="nfa:NFA_50870"/>